<evidence type="ECO:0000313" key="2">
    <source>
        <dbReference type="Proteomes" id="UP000092600"/>
    </source>
</evidence>
<dbReference type="AlphaFoldDB" id="A0A199VTZ2"/>
<comment type="caution">
    <text evidence="1">The sequence shown here is derived from an EMBL/GenBank/DDBJ whole genome shotgun (WGS) entry which is preliminary data.</text>
</comment>
<dbReference type="Pfam" id="PF03492">
    <property type="entry name" value="Methyltransf_7"/>
    <property type="match status" value="2"/>
</dbReference>
<accession>A0A199VTZ2</accession>
<dbReference type="InterPro" id="IPR005299">
    <property type="entry name" value="MeTrfase_7"/>
</dbReference>
<gene>
    <name evidence="1" type="ORF">ACMD2_09089</name>
</gene>
<dbReference type="PANTHER" id="PTHR31009">
    <property type="entry name" value="S-ADENOSYL-L-METHIONINE:CARBOXYL METHYLTRANSFERASE FAMILY PROTEIN"/>
    <property type="match status" value="1"/>
</dbReference>
<dbReference type="STRING" id="4615.A0A199VTZ2"/>
<dbReference type="EMBL" id="LSRQ01000876">
    <property type="protein sequence ID" value="OAY80396.1"/>
    <property type="molecule type" value="Genomic_DNA"/>
</dbReference>
<name>A0A199VTZ2_ANACO</name>
<dbReference type="Gene3D" id="3.40.50.150">
    <property type="entry name" value="Vaccinia Virus protein VP39"/>
    <property type="match status" value="1"/>
</dbReference>
<reference evidence="1 2" key="1">
    <citation type="journal article" date="2016" name="DNA Res.">
        <title>The draft genome of MD-2 pineapple using hybrid error correction of long reads.</title>
        <authorList>
            <person name="Redwan R.M."/>
            <person name="Saidin A."/>
            <person name="Kumar S.V."/>
        </authorList>
    </citation>
    <scope>NUCLEOTIDE SEQUENCE [LARGE SCALE GENOMIC DNA]</scope>
    <source>
        <strain evidence="2">cv. MD2</strain>
        <tissue evidence="1">Leaf</tissue>
    </source>
</reference>
<organism evidence="1 2">
    <name type="scientific">Ananas comosus</name>
    <name type="common">Pineapple</name>
    <name type="synonym">Ananas ananas</name>
    <dbReference type="NCBI Taxonomy" id="4615"/>
    <lineage>
        <taxon>Eukaryota</taxon>
        <taxon>Viridiplantae</taxon>
        <taxon>Streptophyta</taxon>
        <taxon>Embryophyta</taxon>
        <taxon>Tracheophyta</taxon>
        <taxon>Spermatophyta</taxon>
        <taxon>Magnoliopsida</taxon>
        <taxon>Liliopsida</taxon>
        <taxon>Poales</taxon>
        <taxon>Bromeliaceae</taxon>
        <taxon>Bromelioideae</taxon>
        <taxon>Ananas</taxon>
    </lineage>
</organism>
<dbReference type="InterPro" id="IPR029063">
    <property type="entry name" value="SAM-dependent_MTases_sf"/>
</dbReference>
<dbReference type="GO" id="GO:0008168">
    <property type="term" value="F:methyltransferase activity"/>
    <property type="evidence" value="ECO:0007669"/>
    <property type="project" value="UniProtKB-KW"/>
</dbReference>
<dbReference type="GO" id="GO:0032259">
    <property type="term" value="P:methylation"/>
    <property type="evidence" value="ECO:0007669"/>
    <property type="project" value="UniProtKB-KW"/>
</dbReference>
<keyword evidence="1" id="KW-0808">Transferase</keyword>
<proteinExistence type="predicted"/>
<evidence type="ECO:0000313" key="1">
    <source>
        <dbReference type="EMBL" id="OAY80396.1"/>
    </source>
</evidence>
<dbReference type="Proteomes" id="UP000092600">
    <property type="component" value="Unassembled WGS sequence"/>
</dbReference>
<protein>
    <submittedName>
        <fullName evidence="1">Salicylate carboxymethyltransferase</fullName>
    </submittedName>
</protein>
<sequence>MASPMIQSYEKHMAMDVEAVLHMKEGLGETTLDVYITQSPESFTITDLGCSSGPNALFIVGDIIKTIAGICKMLSKPTPEFSVHLNDLPTNDFNAIFVSFPQFVEDLKIGAEESDRPSVYLAGLPGSFYGRLFPRKSLHFVCSSSSLHWLSEVPLGLFDDRGEPINKGKMYISHTSPPMVATAYFAQFQKDFSLFLRSRSAEVVSGGRMEIVKQEKVDAYNVPFYAPSMAEIDDEVSREGSFTIDQIQTFEVDISSGDAEQDGRIISMAIRAIQESMIRHHFGGEIIDTLFQIYTELLTESMGTEAAKSVQICVVLKRRSSVNVAFGHALHQHALYDILCPGTYILDASYPYAGETIAATIQISLRFVYIM</sequence>
<keyword evidence="1" id="KW-0489">Methyltransferase</keyword>
<dbReference type="SUPFAM" id="SSF53335">
    <property type="entry name" value="S-adenosyl-L-methionine-dependent methyltransferases"/>
    <property type="match status" value="1"/>
</dbReference>